<sequence>MGNKKISGGLQDGEIKPEETSKEENGEEILPKEAEGIPQEKVEASEILNKEDLKKENRTLKRKVFRGSIFTGPLPPPEIFEKYEKVCPGAADRIICMAEKQMNHRHSLEEKFLDSSSRNSIVGIISALIVSITVIVVGGVCIVKGYSISGTIFGGMGIATIVTTFLRNTKMKNEKYDKDVEVDDNADIEHNKNK</sequence>
<dbReference type="Pfam" id="PF10097">
    <property type="entry name" value="DUF2335"/>
    <property type="match status" value="1"/>
</dbReference>
<evidence type="ECO:0000313" key="4">
    <source>
        <dbReference type="EMBL" id="EDK35230.1"/>
    </source>
</evidence>
<dbReference type="InterPro" id="IPR019284">
    <property type="entry name" value="RP532"/>
</dbReference>
<proteinExistence type="predicted"/>
<feature type="transmembrane region" description="Helical" evidence="2">
    <location>
        <begin position="146"/>
        <end position="166"/>
    </location>
</feature>
<dbReference type="AlphaFoldDB" id="A5MYJ0"/>
<evidence type="ECO:0000313" key="5">
    <source>
        <dbReference type="Proteomes" id="UP000002411"/>
    </source>
</evidence>
<dbReference type="EMBL" id="CP000673">
    <property type="protein sequence ID" value="EDK35230.1"/>
    <property type="molecule type" value="Genomic_DNA"/>
</dbReference>
<accession>A5MYJ0</accession>
<evidence type="ECO:0000256" key="1">
    <source>
        <dbReference type="SAM" id="MobiDB-lite"/>
    </source>
</evidence>
<keyword evidence="2" id="KW-0812">Transmembrane</keyword>
<keyword evidence="2" id="KW-1133">Transmembrane helix</keyword>
<organism evidence="3 5">
    <name type="scientific">Clostridium kluyveri (strain ATCC 8527 / DSM 555 / NBRC 12016 / NCIMB 10680 / K1)</name>
    <dbReference type="NCBI Taxonomy" id="431943"/>
    <lineage>
        <taxon>Bacteria</taxon>
        <taxon>Bacillati</taxon>
        <taxon>Bacillota</taxon>
        <taxon>Clostridia</taxon>
        <taxon>Eubacteriales</taxon>
        <taxon>Clostridiaceae</taxon>
        <taxon>Clostridium</taxon>
    </lineage>
</organism>
<feature type="region of interest" description="Disordered" evidence="1">
    <location>
        <begin position="1"/>
        <end position="41"/>
    </location>
</feature>
<dbReference type="HOGENOM" id="CLU_124439_0_0_9"/>
<evidence type="ECO:0008006" key="6">
    <source>
        <dbReference type="Google" id="ProtNLM"/>
    </source>
</evidence>
<dbReference type="KEGG" id="ckl:CKL_3227"/>
<feature type="transmembrane region" description="Helical" evidence="2">
    <location>
        <begin position="121"/>
        <end position="140"/>
    </location>
</feature>
<keyword evidence="2" id="KW-0472">Membrane</keyword>
<dbReference type="EMBL" id="CP000673">
    <property type="protein sequence ID" value="EDK33936.1"/>
    <property type="molecule type" value="Genomic_DNA"/>
</dbReference>
<keyword evidence="5" id="KW-1185">Reference proteome</keyword>
<evidence type="ECO:0000256" key="2">
    <source>
        <dbReference type="SAM" id="Phobius"/>
    </source>
</evidence>
<protein>
    <recommendedName>
        <fullName evidence="6">DUF2335 domain-containing protein</fullName>
    </recommendedName>
</protein>
<gene>
    <name evidence="3" type="ordered locus">CKL_1924</name>
    <name evidence="4" type="ordered locus">CKL_3227</name>
</gene>
<evidence type="ECO:0000313" key="3">
    <source>
        <dbReference type="EMBL" id="EDK33936.1"/>
    </source>
</evidence>
<dbReference type="KEGG" id="ckl:CKL_1924"/>
<dbReference type="Proteomes" id="UP000002411">
    <property type="component" value="Chromosome"/>
</dbReference>
<dbReference type="eggNOG" id="COG5346">
    <property type="taxonomic scope" value="Bacteria"/>
</dbReference>
<name>A5MYJ0_CLOK5</name>
<reference evidence="3 5" key="1">
    <citation type="journal article" date="2008" name="Proc. Natl. Acad. Sci. U.S.A.">
        <title>The genome of Clostridium kluyveri, a strict anaerobe with unique metabolic features.</title>
        <authorList>
            <person name="Seedorf H."/>
            <person name="Fricke W.F."/>
            <person name="Veith B."/>
            <person name="Brueggemann H."/>
            <person name="Liesegang H."/>
            <person name="Strittmatter A."/>
            <person name="Miethke M."/>
            <person name="Buckel W."/>
            <person name="Hinderberger J."/>
            <person name="Li F."/>
            <person name="Hagemeier C."/>
            <person name="Thauer R.K."/>
            <person name="Gottschalk G."/>
        </authorList>
    </citation>
    <scope>NUCLEOTIDE SEQUENCE [LARGE SCALE GENOMIC DNA]</scope>
    <source>
        <strain evidence="5">ATCC 8527 / DSM 555 / NCIMB 10680</strain>
        <strain evidence="3">DSM 555</strain>
    </source>
</reference>
<feature type="compositionally biased region" description="Basic and acidic residues" evidence="1">
    <location>
        <begin position="13"/>
        <end position="41"/>
    </location>
</feature>
<dbReference type="RefSeq" id="WP_012102314.1">
    <property type="nucleotide sequence ID" value="NC_009706.1"/>
</dbReference>